<dbReference type="PANTHER" id="PTHR33273:SF2">
    <property type="entry name" value="ENDONUCLEASE_EXONUCLEASE_PHOSPHATASE DOMAIN-CONTAINING PROTEIN"/>
    <property type="match status" value="1"/>
</dbReference>
<feature type="domain" description="Pre-C2HC" evidence="2">
    <location>
        <begin position="201"/>
        <end position="254"/>
    </location>
</feature>
<dbReference type="Pfam" id="PF14529">
    <property type="entry name" value="Exo_endo_phos_2"/>
    <property type="match status" value="1"/>
</dbReference>
<name>A0AAW1KF35_POPJA</name>
<evidence type="ECO:0000259" key="2">
    <source>
        <dbReference type="Pfam" id="PF07530"/>
    </source>
</evidence>
<proteinExistence type="predicted"/>
<evidence type="ECO:0000256" key="1">
    <source>
        <dbReference type="SAM" id="MobiDB-lite"/>
    </source>
</evidence>
<protein>
    <submittedName>
        <fullName evidence="4">Zinc finger associated protein</fullName>
    </submittedName>
</protein>
<feature type="compositionally biased region" description="Acidic residues" evidence="1">
    <location>
        <begin position="90"/>
        <end position="101"/>
    </location>
</feature>
<dbReference type="SUPFAM" id="SSF56219">
    <property type="entry name" value="DNase I-like"/>
    <property type="match status" value="1"/>
</dbReference>
<evidence type="ECO:0000313" key="4">
    <source>
        <dbReference type="EMBL" id="KAK9717062.1"/>
    </source>
</evidence>
<dbReference type="Pfam" id="PF07530">
    <property type="entry name" value="PRE_C2HC"/>
    <property type="match status" value="1"/>
</dbReference>
<reference evidence="4 5" key="1">
    <citation type="journal article" date="2024" name="BMC Genomics">
        <title>De novo assembly and annotation of Popillia japonica's genome with initial clues to its potential as an invasive pest.</title>
        <authorList>
            <person name="Cucini C."/>
            <person name="Boschi S."/>
            <person name="Funari R."/>
            <person name="Cardaioli E."/>
            <person name="Iannotti N."/>
            <person name="Marturano G."/>
            <person name="Paoli F."/>
            <person name="Bruttini M."/>
            <person name="Carapelli A."/>
            <person name="Frati F."/>
            <person name="Nardi F."/>
        </authorList>
    </citation>
    <scope>NUCLEOTIDE SEQUENCE [LARGE SCALE GENOMIC DNA]</scope>
    <source>
        <strain evidence="4">DMR45628</strain>
    </source>
</reference>
<sequence>MDEKNRIIQECLSSIKKDKEELAYVEKMLKDVQESGQGFQTAKKSRRSGKKSTEMKKKVIDGEPSNKEQEAVRSADSEKEIRYTQKWDESGEQSESENDEEVVSKPKRPLPIVLREQGRLSSLIRKEAEANKIRIVSCRVTKEGVKIHTETPDDFRKLRKLLEGKDVPFHTFQLNEEKALQVVLRGIPTDFSEGEVLGEPEEQGFPVLKVRRIKRFKEEMPMMLVDVKKTDDGKKLFAVKEVVGMKVKAEAKRKPTSSTQCFRCQIHPSRECPLKGKKNVNHKCANCGGQHHAAGRDCPEHPLQIKKKREEEKREKINKVQRKEGTSYSQVKIKEDKVTAPGGEVAVLVRNKLAARKVRFQDRIEAVGAAVKIEGKEVLLVSAYNRPSYDLEPESLRQLTEADHIVIGGDLNSKHPSWNSRVVNPNGKKLQQWLNQNPRIQMKAPAEHTYYPENGRRSDVLDIFLTKALPMSDAVTIMKLDSDHYPVIIELKSGFTPRRKMSRKINSMKFISLCSKLQYQEGDISKDRLENAAKQLTEDIQRVLRECEVERPVSFTDRWELNDREKALLKKYEAKQRWSRTRSVSDKRELNQLKRKVNMIARKKEEHLGKTVDGIQENPGSLWPLLTQICRLSLKKDTCNCLTYV</sequence>
<dbReference type="Proteomes" id="UP001458880">
    <property type="component" value="Unassembled WGS sequence"/>
</dbReference>
<dbReference type="PANTHER" id="PTHR33273">
    <property type="entry name" value="DOMAIN-CONTAINING PROTEIN, PUTATIVE-RELATED"/>
    <property type="match status" value="1"/>
</dbReference>
<dbReference type="Gene3D" id="3.60.10.10">
    <property type="entry name" value="Endonuclease/exonuclease/phosphatase"/>
    <property type="match status" value="1"/>
</dbReference>
<gene>
    <name evidence="4" type="ORF">QE152_g24366</name>
</gene>
<accession>A0AAW1KF35</accession>
<comment type="caution">
    <text evidence="4">The sequence shown here is derived from an EMBL/GenBank/DDBJ whole genome shotgun (WGS) entry which is preliminary data.</text>
</comment>
<dbReference type="EMBL" id="JASPKY010000247">
    <property type="protein sequence ID" value="KAK9717062.1"/>
    <property type="molecule type" value="Genomic_DNA"/>
</dbReference>
<organism evidence="4 5">
    <name type="scientific">Popillia japonica</name>
    <name type="common">Japanese beetle</name>
    <dbReference type="NCBI Taxonomy" id="7064"/>
    <lineage>
        <taxon>Eukaryota</taxon>
        <taxon>Metazoa</taxon>
        <taxon>Ecdysozoa</taxon>
        <taxon>Arthropoda</taxon>
        <taxon>Hexapoda</taxon>
        <taxon>Insecta</taxon>
        <taxon>Pterygota</taxon>
        <taxon>Neoptera</taxon>
        <taxon>Endopterygota</taxon>
        <taxon>Coleoptera</taxon>
        <taxon>Polyphaga</taxon>
        <taxon>Scarabaeiformia</taxon>
        <taxon>Scarabaeidae</taxon>
        <taxon>Rutelinae</taxon>
        <taxon>Popillia</taxon>
    </lineage>
</organism>
<dbReference type="InterPro" id="IPR005135">
    <property type="entry name" value="Endo/exonuclease/phosphatase"/>
</dbReference>
<evidence type="ECO:0000313" key="5">
    <source>
        <dbReference type="Proteomes" id="UP001458880"/>
    </source>
</evidence>
<evidence type="ECO:0000259" key="3">
    <source>
        <dbReference type="Pfam" id="PF14529"/>
    </source>
</evidence>
<feature type="compositionally biased region" description="Basic and acidic residues" evidence="1">
    <location>
        <begin position="51"/>
        <end position="89"/>
    </location>
</feature>
<dbReference type="AlphaFoldDB" id="A0AAW1KF35"/>
<dbReference type="InterPro" id="IPR036691">
    <property type="entry name" value="Endo/exonu/phosph_ase_sf"/>
</dbReference>
<dbReference type="InterPro" id="IPR006579">
    <property type="entry name" value="Pre_C2HC_dom"/>
</dbReference>
<keyword evidence="5" id="KW-1185">Reference proteome</keyword>
<feature type="region of interest" description="Disordered" evidence="1">
    <location>
        <begin position="33"/>
        <end position="105"/>
    </location>
</feature>
<feature type="domain" description="Endonuclease/exonuclease/phosphatase" evidence="3">
    <location>
        <begin position="379"/>
        <end position="488"/>
    </location>
</feature>
<dbReference type="GO" id="GO:0003824">
    <property type="term" value="F:catalytic activity"/>
    <property type="evidence" value="ECO:0007669"/>
    <property type="project" value="InterPro"/>
</dbReference>